<evidence type="ECO:0000313" key="2">
    <source>
        <dbReference type="EMBL" id="MBC5630093.1"/>
    </source>
</evidence>
<organism evidence="2 3">
    <name type="scientific">Clostridium hominis</name>
    <dbReference type="NCBI Taxonomy" id="2763036"/>
    <lineage>
        <taxon>Bacteria</taxon>
        <taxon>Bacillati</taxon>
        <taxon>Bacillota</taxon>
        <taxon>Clostridia</taxon>
        <taxon>Eubacteriales</taxon>
        <taxon>Clostridiaceae</taxon>
        <taxon>Clostridium</taxon>
    </lineage>
</organism>
<feature type="transmembrane region" description="Helical" evidence="1">
    <location>
        <begin position="45"/>
        <end position="64"/>
    </location>
</feature>
<sequence length="79" mass="8675">MSKKKKKLSKHNEKAEKILSYGIVSGLAIGVLAAFILFILTDNMFWMVLPLITTFVGFAISTLINKGNSKTKPSTSKSK</sequence>
<keyword evidence="1" id="KW-0472">Membrane</keyword>
<comment type="caution">
    <text evidence="2">The sequence shown here is derived from an EMBL/GenBank/DDBJ whole genome shotgun (WGS) entry which is preliminary data.</text>
</comment>
<evidence type="ECO:0000313" key="3">
    <source>
        <dbReference type="Proteomes" id="UP000596929"/>
    </source>
</evidence>
<gene>
    <name evidence="2" type="ORF">H8S20_14575</name>
</gene>
<dbReference type="Proteomes" id="UP000596929">
    <property type="component" value="Unassembled WGS sequence"/>
</dbReference>
<accession>A0ABR7DGW7</accession>
<keyword evidence="1" id="KW-0812">Transmembrane</keyword>
<dbReference type="EMBL" id="JACOOO010000033">
    <property type="protein sequence ID" value="MBC5630093.1"/>
    <property type="molecule type" value="Genomic_DNA"/>
</dbReference>
<name>A0ABR7DGW7_9CLOT</name>
<evidence type="ECO:0000256" key="1">
    <source>
        <dbReference type="SAM" id="Phobius"/>
    </source>
</evidence>
<protein>
    <submittedName>
        <fullName evidence="2">Uncharacterized protein</fullName>
    </submittedName>
</protein>
<feature type="transmembrane region" description="Helical" evidence="1">
    <location>
        <begin position="21"/>
        <end position="39"/>
    </location>
</feature>
<dbReference type="RefSeq" id="WP_186860556.1">
    <property type="nucleotide sequence ID" value="NZ_JACOOO010000033.1"/>
</dbReference>
<keyword evidence="1" id="KW-1133">Transmembrane helix</keyword>
<keyword evidence="3" id="KW-1185">Reference proteome</keyword>
<reference evidence="2 3" key="1">
    <citation type="submission" date="2020-08" db="EMBL/GenBank/DDBJ databases">
        <title>Genome public.</title>
        <authorList>
            <person name="Liu C."/>
            <person name="Sun Q."/>
        </authorList>
    </citation>
    <scope>NUCLEOTIDE SEQUENCE [LARGE SCALE GENOMIC DNA]</scope>
    <source>
        <strain evidence="2 3">NSJ-6</strain>
    </source>
</reference>
<proteinExistence type="predicted"/>